<keyword evidence="5 6" id="KW-0472">Membrane</keyword>
<evidence type="ECO:0000256" key="4">
    <source>
        <dbReference type="ARBA" id="ARBA00022989"/>
    </source>
</evidence>
<dbReference type="CDD" id="cd00130">
    <property type="entry name" value="PAS"/>
    <property type="match status" value="2"/>
</dbReference>
<dbReference type="PROSITE" id="PS50883">
    <property type="entry name" value="EAL"/>
    <property type="match status" value="1"/>
</dbReference>
<dbReference type="InterPro" id="IPR035965">
    <property type="entry name" value="PAS-like_dom_sf"/>
</dbReference>
<feature type="transmembrane region" description="Helical" evidence="6">
    <location>
        <begin position="82"/>
        <end position="100"/>
    </location>
</feature>
<dbReference type="Gene3D" id="2.10.70.100">
    <property type="match status" value="1"/>
</dbReference>
<dbReference type="InterPro" id="IPR000160">
    <property type="entry name" value="GGDEF_dom"/>
</dbReference>
<dbReference type="Pfam" id="PF13188">
    <property type="entry name" value="PAS_8"/>
    <property type="match status" value="1"/>
</dbReference>
<evidence type="ECO:0000259" key="8">
    <source>
        <dbReference type="PROSITE" id="PS50113"/>
    </source>
</evidence>
<dbReference type="SUPFAM" id="SSF55073">
    <property type="entry name" value="Nucleotide cyclase"/>
    <property type="match status" value="1"/>
</dbReference>
<keyword evidence="4 6" id="KW-1133">Transmembrane helix</keyword>
<dbReference type="NCBIfam" id="TIGR00254">
    <property type="entry name" value="GGDEF"/>
    <property type="match status" value="1"/>
</dbReference>
<feature type="domain" description="GGDEF" evidence="10">
    <location>
        <begin position="890"/>
        <end position="1028"/>
    </location>
</feature>
<dbReference type="STRING" id="1121869.SAMN03084138_02019"/>
<dbReference type="CDD" id="cd01948">
    <property type="entry name" value="EAL"/>
    <property type="match status" value="1"/>
</dbReference>
<proteinExistence type="predicted"/>
<feature type="domain" description="PAC" evidence="8">
    <location>
        <begin position="518"/>
        <end position="572"/>
    </location>
</feature>
<dbReference type="Pfam" id="PF00563">
    <property type="entry name" value="EAL"/>
    <property type="match status" value="1"/>
</dbReference>
<evidence type="ECO:0000256" key="5">
    <source>
        <dbReference type="ARBA" id="ARBA00023136"/>
    </source>
</evidence>
<feature type="transmembrane region" description="Helical" evidence="6">
    <location>
        <begin position="106"/>
        <end position="127"/>
    </location>
</feature>
<dbReference type="InterPro" id="IPR035919">
    <property type="entry name" value="EAL_sf"/>
</dbReference>
<dbReference type="InterPro" id="IPR052155">
    <property type="entry name" value="Biofilm_reg_signaling"/>
</dbReference>
<dbReference type="InterPro" id="IPR043128">
    <property type="entry name" value="Rev_trsase/Diguanyl_cyclase"/>
</dbReference>
<accession>A0A1I5PS25</accession>
<feature type="transmembrane region" description="Helical" evidence="6">
    <location>
        <begin position="258"/>
        <end position="275"/>
    </location>
</feature>
<dbReference type="InterPro" id="IPR007895">
    <property type="entry name" value="MASE1"/>
</dbReference>
<dbReference type="Pfam" id="PF13426">
    <property type="entry name" value="PAS_9"/>
    <property type="match status" value="1"/>
</dbReference>
<evidence type="ECO:0000259" key="10">
    <source>
        <dbReference type="PROSITE" id="PS50887"/>
    </source>
</evidence>
<feature type="domain" description="PAC" evidence="8">
    <location>
        <begin position="657"/>
        <end position="708"/>
    </location>
</feature>
<evidence type="ECO:0000259" key="7">
    <source>
        <dbReference type="PROSITE" id="PS50112"/>
    </source>
</evidence>
<dbReference type="InterPro" id="IPR029787">
    <property type="entry name" value="Nucleotide_cyclase"/>
</dbReference>
<organism evidence="11 12">
    <name type="scientific">Enterovibrio norvegicus DSM 15893</name>
    <dbReference type="NCBI Taxonomy" id="1121869"/>
    <lineage>
        <taxon>Bacteria</taxon>
        <taxon>Pseudomonadati</taxon>
        <taxon>Pseudomonadota</taxon>
        <taxon>Gammaproteobacteria</taxon>
        <taxon>Vibrionales</taxon>
        <taxon>Vibrionaceae</taxon>
        <taxon>Enterovibrio</taxon>
    </lineage>
</organism>
<evidence type="ECO:0000256" key="2">
    <source>
        <dbReference type="ARBA" id="ARBA00022475"/>
    </source>
</evidence>
<dbReference type="InterPro" id="IPR000014">
    <property type="entry name" value="PAS"/>
</dbReference>
<keyword evidence="2" id="KW-1003">Cell membrane</keyword>
<reference evidence="11 12" key="1">
    <citation type="submission" date="2016-10" db="EMBL/GenBank/DDBJ databases">
        <authorList>
            <person name="de Groot N.N."/>
        </authorList>
    </citation>
    <scope>NUCLEOTIDE SEQUENCE [LARGE SCALE GENOMIC DNA]</scope>
    <source>
        <strain evidence="11 12">DSM 15893</strain>
    </source>
</reference>
<protein>
    <submittedName>
        <fullName evidence="11">PAS domain S-box-containing protein/diguanylate cyclase (GGDEF) domain-containing protein</fullName>
    </submittedName>
</protein>
<gene>
    <name evidence="11" type="ORF">SAMN03084138_02019</name>
</gene>
<keyword evidence="3 6" id="KW-0812">Transmembrane</keyword>
<dbReference type="Proteomes" id="UP000182692">
    <property type="component" value="Unassembled WGS sequence"/>
</dbReference>
<dbReference type="SMART" id="SM00052">
    <property type="entry name" value="EAL"/>
    <property type="match status" value="1"/>
</dbReference>
<dbReference type="PROSITE" id="PS50113">
    <property type="entry name" value="PAC"/>
    <property type="match status" value="2"/>
</dbReference>
<dbReference type="InterPro" id="IPR013655">
    <property type="entry name" value="PAS_fold_3"/>
</dbReference>
<dbReference type="Gene3D" id="3.30.70.270">
    <property type="match status" value="1"/>
</dbReference>
<dbReference type="InterPro" id="IPR001610">
    <property type="entry name" value="PAC"/>
</dbReference>
<dbReference type="PANTHER" id="PTHR44757:SF2">
    <property type="entry name" value="BIOFILM ARCHITECTURE MAINTENANCE PROTEIN MBAA"/>
    <property type="match status" value="1"/>
</dbReference>
<feature type="domain" description="PAS" evidence="7">
    <location>
        <begin position="318"/>
        <end position="388"/>
    </location>
</feature>
<dbReference type="NCBIfam" id="TIGR00229">
    <property type="entry name" value="sensory_box"/>
    <property type="match status" value="1"/>
</dbReference>
<dbReference type="Gene3D" id="3.20.20.450">
    <property type="entry name" value="EAL domain"/>
    <property type="match status" value="1"/>
</dbReference>
<dbReference type="GO" id="GO:0005886">
    <property type="term" value="C:plasma membrane"/>
    <property type="evidence" value="ECO:0007669"/>
    <property type="project" value="UniProtKB-SubCell"/>
</dbReference>
<dbReference type="SUPFAM" id="SSF141868">
    <property type="entry name" value="EAL domain-like"/>
    <property type="match status" value="1"/>
</dbReference>
<dbReference type="Pfam" id="PF05231">
    <property type="entry name" value="MASE1"/>
    <property type="match status" value="1"/>
</dbReference>
<dbReference type="PROSITE" id="PS50112">
    <property type="entry name" value="PAS"/>
    <property type="match status" value="1"/>
</dbReference>
<feature type="transmembrane region" description="Helical" evidence="6">
    <location>
        <begin position="178"/>
        <end position="197"/>
    </location>
</feature>
<sequence>MCFSWRQRQPKELGMSNTPQNAKDLFPENALISRLTLVFLGCLLSSLFAIYLLRQPDSAAFIWFANGFAIAVITLAPTSQRFSLICAAFMAILSANLLWGDDILQSLFLSAANTATITVGMASLSFATKRGDPFFTQRAFRYFIGLTVLLTPLTGAFLGGYTLHLALAVPFNTLATAWYLGDVIGFLAITPMTYVLLKRPQLSPTVAMNPRAVLLIVAAVMFSGWLITEIHFPFIAIAVILMLTGAVLDRLPAFTTTFFVSLVLDFLLVKHSFIITAGTTDIGTIELLIPIAGAMLLGMALAVKSANVRQIQMQSDEKASLFSNAMQASVIGMVIVSPDGKILNANRSFTEFSGFSETELNVRPFKQLMFPADKTLIDEKVSDLASANIDDFQMELRFLRKNKDVCWAKIAVSAVREAWSNDVIHFIFQVQDIDKHRRLEAERQLWAKKFQFALSFNKLAIYELECHTKYLHFSDNSLPIIGISMGAIHRLYEWMARIHPDDLHEYQHAIANVGTSSVTLEYRLLDDNQCYRWVRDCCQPLENEEGSGTKKRVLGTIADITAEREALESIKHVAERADLATSVGNLGVWEYCPNTGKLIWDACMRDLYACQDAELVSLPWWREHVLPDDIAAFNKILPYHSQSQADSKMDAANNRTVSTTFRIVLNDGQIKHIYASGSRVLDDQGQPRIVGLNTDISDVMTLNHTLRTEKDRLSLTLHTMKDGIITLDAAQRVTFINEHARQLSHLHSDVMGVNIEKCITWYTDDAETPFNALLEQASISLATTQVHKQFTLHLGSISSPSLTLTIAPLSEPSPCAIQTTISSLSSPSLARPSLKLVGWVLTLRKQENAANNATLPNFSTTHDYVTGLMNRQGLEHALRNHAEEQMLQRGDHTLAVLRITGLDEIERHASRPAKNQILKSVSLTLRAAARQNDLLAKIGDDDFAILLRGCPKTKANDFLKDVTEKIEQLHYQTTPSNNKDNALYVSCVAGLTSANASGIAPYHIINEAEFALESASTSDHTQISNYNELVGADAESAQNTLLDRLDNAISSSSFSLLCMPIVPNHNGLTTWHEVLVRMITEEGELLAPKSFIDSAEPAGRLNDIERWVFNEVLVTQAVALKDCQLFVAINLSESAFHDDTFINDIVGQIKRSTLPARQLCIEIEESTLMRDVIKAVNTVATFRKIGCHIAVDNFGSEMASFSYLRRFDISMVKIDGDMISLMSSSHVDKKIVESIKHISESLNAITVAQRVNKNADLNLVQEMGIHYTQGFVFGEPVPLSRIISSSKAGLLNAQGYVTSHRKSAG</sequence>
<dbReference type="InterPro" id="IPR001633">
    <property type="entry name" value="EAL_dom"/>
</dbReference>
<dbReference type="SMART" id="SM00267">
    <property type="entry name" value="GGDEF"/>
    <property type="match status" value="1"/>
</dbReference>
<dbReference type="SUPFAM" id="SSF55785">
    <property type="entry name" value="PYP-like sensor domain (PAS domain)"/>
    <property type="match status" value="4"/>
</dbReference>
<evidence type="ECO:0000259" key="9">
    <source>
        <dbReference type="PROSITE" id="PS50883"/>
    </source>
</evidence>
<evidence type="ECO:0000313" key="12">
    <source>
        <dbReference type="Proteomes" id="UP000182692"/>
    </source>
</evidence>
<dbReference type="PANTHER" id="PTHR44757">
    <property type="entry name" value="DIGUANYLATE CYCLASE DGCP"/>
    <property type="match status" value="1"/>
</dbReference>
<evidence type="ECO:0000256" key="1">
    <source>
        <dbReference type="ARBA" id="ARBA00004651"/>
    </source>
</evidence>
<dbReference type="SMART" id="SM00091">
    <property type="entry name" value="PAS"/>
    <property type="match status" value="2"/>
</dbReference>
<feature type="transmembrane region" description="Helical" evidence="6">
    <location>
        <begin position="31"/>
        <end position="53"/>
    </location>
</feature>
<dbReference type="SMART" id="SM00086">
    <property type="entry name" value="PAC"/>
    <property type="match status" value="3"/>
</dbReference>
<dbReference type="PROSITE" id="PS50887">
    <property type="entry name" value="GGDEF"/>
    <property type="match status" value="1"/>
</dbReference>
<comment type="subcellular location">
    <subcellularLocation>
        <location evidence="1">Cell membrane</location>
        <topology evidence="1">Multi-pass membrane protein</topology>
    </subcellularLocation>
</comment>
<dbReference type="Pfam" id="PF08447">
    <property type="entry name" value="PAS_3"/>
    <property type="match status" value="1"/>
</dbReference>
<evidence type="ECO:0000256" key="6">
    <source>
        <dbReference type="SAM" id="Phobius"/>
    </source>
</evidence>
<name>A0A1I5PS25_9GAMM</name>
<feature type="transmembrane region" description="Helical" evidence="6">
    <location>
        <begin position="139"/>
        <end position="158"/>
    </location>
</feature>
<dbReference type="Gene3D" id="3.30.450.20">
    <property type="entry name" value="PAS domain"/>
    <property type="match status" value="4"/>
</dbReference>
<dbReference type="EMBL" id="FOWR01000013">
    <property type="protein sequence ID" value="SFP36804.1"/>
    <property type="molecule type" value="Genomic_DNA"/>
</dbReference>
<feature type="domain" description="EAL" evidence="9">
    <location>
        <begin position="1038"/>
        <end position="1290"/>
    </location>
</feature>
<dbReference type="Pfam" id="PF00990">
    <property type="entry name" value="GGDEF"/>
    <property type="match status" value="1"/>
</dbReference>
<dbReference type="InterPro" id="IPR000700">
    <property type="entry name" value="PAS-assoc_C"/>
</dbReference>
<feature type="transmembrane region" description="Helical" evidence="6">
    <location>
        <begin position="59"/>
        <end position="75"/>
    </location>
</feature>
<evidence type="ECO:0000313" key="11">
    <source>
        <dbReference type="EMBL" id="SFP36804.1"/>
    </source>
</evidence>
<feature type="transmembrane region" description="Helical" evidence="6">
    <location>
        <begin position="209"/>
        <end position="227"/>
    </location>
</feature>
<feature type="transmembrane region" description="Helical" evidence="6">
    <location>
        <begin position="287"/>
        <end position="307"/>
    </location>
</feature>
<evidence type="ECO:0000256" key="3">
    <source>
        <dbReference type="ARBA" id="ARBA00022692"/>
    </source>
</evidence>